<dbReference type="RefSeq" id="WP_144227072.1">
    <property type="nucleotide sequence ID" value="NZ_CP041676.1"/>
</dbReference>
<protein>
    <submittedName>
        <fullName evidence="10">Uncharacterized protein</fullName>
    </submittedName>
</protein>
<feature type="transmembrane region" description="Helical" evidence="9">
    <location>
        <begin position="122"/>
        <end position="139"/>
    </location>
</feature>
<sequence length="193" mass="21195">MLANLTSPLQNISIKSDSFVANLPFQPLLLIVPILVIILGISISYLTHKYKNVSLPSQFNGIRYWLFENEMPTLIAALLIGITAGFAFLFNFWSHSFGGFAITGPVSSWLSLIIGGGVQPNWGMYFIIGIILGSFICALDKNEFRFQGSDGKTLLKAFVGGTLMGIRASLAKRCLVSNRLVYTACYQFKVGLD</sequence>
<dbReference type="EMBL" id="CP041676">
    <property type="protein sequence ID" value="QDR72596.1"/>
    <property type="molecule type" value="Genomic_DNA"/>
</dbReference>
<keyword evidence="5 9" id="KW-0812">Transmembrane</keyword>
<dbReference type="GO" id="GO:0005886">
    <property type="term" value="C:plasma membrane"/>
    <property type="evidence" value="ECO:0007669"/>
    <property type="project" value="UniProtKB-SubCell"/>
</dbReference>
<reference evidence="10 11" key="1">
    <citation type="submission" date="2019-07" db="EMBL/GenBank/DDBJ databases">
        <title>Gastrointestinal microbiota of Peromyscus leucopus, the white-footed mouse.</title>
        <authorList>
            <person name="Milovic A."/>
            <person name="Bassam K."/>
            <person name="Barbour A.G."/>
        </authorList>
    </citation>
    <scope>NUCLEOTIDE SEQUENCE [LARGE SCALE GENOMIC DNA]</scope>
    <source>
        <strain evidence="10 11">LL7</strain>
    </source>
</reference>
<keyword evidence="2" id="KW-0813">Transport</keyword>
<evidence type="ECO:0000256" key="6">
    <source>
        <dbReference type="ARBA" id="ARBA00022989"/>
    </source>
</evidence>
<feature type="transmembrane region" description="Helical" evidence="9">
    <location>
        <begin position="97"/>
        <end position="116"/>
    </location>
</feature>
<dbReference type="PANTHER" id="PTHR30574">
    <property type="entry name" value="INNER MEMBRANE PROTEIN YEDE"/>
    <property type="match status" value="1"/>
</dbReference>
<proteinExistence type="inferred from homology"/>
<dbReference type="InterPro" id="IPR007272">
    <property type="entry name" value="Sulf_transp_TsuA/YedE"/>
</dbReference>
<accession>A0A517D5H6</accession>
<name>A0A517D5H6_LIMRT</name>
<comment type="subcellular location">
    <subcellularLocation>
        <location evidence="1">Cell inner membrane</location>
        <topology evidence="1">Multi-pass membrane protein</topology>
    </subcellularLocation>
</comment>
<organism evidence="10 11">
    <name type="scientific">Limosilactobacillus reuteri</name>
    <name type="common">Lactobacillus reuteri</name>
    <dbReference type="NCBI Taxonomy" id="1598"/>
    <lineage>
        <taxon>Bacteria</taxon>
        <taxon>Bacillati</taxon>
        <taxon>Bacillota</taxon>
        <taxon>Bacilli</taxon>
        <taxon>Lactobacillales</taxon>
        <taxon>Lactobacillaceae</taxon>
        <taxon>Limosilactobacillus</taxon>
    </lineage>
</organism>
<evidence type="ECO:0000256" key="9">
    <source>
        <dbReference type="SAM" id="Phobius"/>
    </source>
</evidence>
<feature type="transmembrane region" description="Helical" evidence="9">
    <location>
        <begin position="28"/>
        <end position="47"/>
    </location>
</feature>
<dbReference type="Proteomes" id="UP000316394">
    <property type="component" value="Chromosome"/>
</dbReference>
<evidence type="ECO:0000313" key="10">
    <source>
        <dbReference type="EMBL" id="QDR72596.1"/>
    </source>
</evidence>
<keyword evidence="3" id="KW-1003">Cell membrane</keyword>
<evidence type="ECO:0000256" key="1">
    <source>
        <dbReference type="ARBA" id="ARBA00004429"/>
    </source>
</evidence>
<keyword evidence="4" id="KW-0997">Cell inner membrane</keyword>
<evidence type="ECO:0000256" key="4">
    <source>
        <dbReference type="ARBA" id="ARBA00022519"/>
    </source>
</evidence>
<evidence type="ECO:0000256" key="5">
    <source>
        <dbReference type="ARBA" id="ARBA00022692"/>
    </source>
</evidence>
<feature type="transmembrane region" description="Helical" evidence="9">
    <location>
        <begin position="71"/>
        <end position="90"/>
    </location>
</feature>
<comment type="similarity">
    <text evidence="8">Belongs to the TsuA/YedE (TC 9.B.102) family.</text>
</comment>
<keyword evidence="7 9" id="KW-0472">Membrane</keyword>
<evidence type="ECO:0000256" key="3">
    <source>
        <dbReference type="ARBA" id="ARBA00022475"/>
    </source>
</evidence>
<gene>
    <name evidence="10" type="ORF">FOD75_05620</name>
</gene>
<evidence type="ECO:0000256" key="7">
    <source>
        <dbReference type="ARBA" id="ARBA00023136"/>
    </source>
</evidence>
<evidence type="ECO:0000256" key="2">
    <source>
        <dbReference type="ARBA" id="ARBA00022448"/>
    </source>
</evidence>
<dbReference type="Pfam" id="PF04143">
    <property type="entry name" value="Sulf_transp"/>
    <property type="match status" value="1"/>
</dbReference>
<dbReference type="PANTHER" id="PTHR30574:SF1">
    <property type="entry name" value="SULPHUR TRANSPORT DOMAIN-CONTAINING PROTEIN"/>
    <property type="match status" value="1"/>
</dbReference>
<evidence type="ECO:0000313" key="11">
    <source>
        <dbReference type="Proteomes" id="UP000316394"/>
    </source>
</evidence>
<evidence type="ECO:0000256" key="8">
    <source>
        <dbReference type="ARBA" id="ARBA00035655"/>
    </source>
</evidence>
<keyword evidence="6 9" id="KW-1133">Transmembrane helix</keyword>
<dbReference type="AlphaFoldDB" id="A0A517D5H6"/>